<keyword evidence="2" id="KW-1185">Reference proteome</keyword>
<evidence type="ECO:0000313" key="1">
    <source>
        <dbReference type="EMBL" id="MXO94742.1"/>
    </source>
</evidence>
<dbReference type="RefSeq" id="WP_131451354.1">
    <property type="nucleotide sequence ID" value="NZ_BMJK01000001.1"/>
</dbReference>
<dbReference type="EMBL" id="WTYH01000001">
    <property type="protein sequence ID" value="MXO94742.1"/>
    <property type="molecule type" value="Genomic_DNA"/>
</dbReference>
<accession>A0A845A5S2</accession>
<evidence type="ECO:0000313" key="2">
    <source>
        <dbReference type="Proteomes" id="UP000460626"/>
    </source>
</evidence>
<dbReference type="AlphaFoldDB" id="A0A845A5S2"/>
<dbReference type="InterPro" id="IPR025048">
    <property type="entry name" value="DUF3987"/>
</dbReference>
<gene>
    <name evidence="1" type="ORF">GRI62_14160</name>
</gene>
<dbReference type="OrthoDB" id="9067983at2"/>
<organism evidence="1 2">
    <name type="scientific">Aurantiacibacter arachoides</name>
    <dbReference type="NCBI Taxonomy" id="1850444"/>
    <lineage>
        <taxon>Bacteria</taxon>
        <taxon>Pseudomonadati</taxon>
        <taxon>Pseudomonadota</taxon>
        <taxon>Alphaproteobacteria</taxon>
        <taxon>Sphingomonadales</taxon>
        <taxon>Erythrobacteraceae</taxon>
        <taxon>Aurantiacibacter</taxon>
    </lineage>
</organism>
<reference evidence="1 2" key="1">
    <citation type="submission" date="2019-12" db="EMBL/GenBank/DDBJ databases">
        <title>Genomic-based taxomic classification of the family Erythrobacteraceae.</title>
        <authorList>
            <person name="Xu L."/>
        </authorList>
    </citation>
    <scope>NUCLEOTIDE SEQUENCE [LARGE SCALE GENOMIC DNA]</scope>
    <source>
        <strain evidence="1 2">RC4-10-4</strain>
    </source>
</reference>
<dbReference type="Pfam" id="PF13148">
    <property type="entry name" value="DUF3987"/>
    <property type="match status" value="1"/>
</dbReference>
<comment type="caution">
    <text evidence="1">The sequence shown here is derived from an EMBL/GenBank/DDBJ whole genome shotgun (WGS) entry which is preliminary data.</text>
</comment>
<sequence>MNVQATAPLDMADLLPHEMAAHLHGTGGAASILSEGPQPLYRDLPPSAPFPVHALGDTLEKAARAIGSVIECPLACAANSVLAVASLAAQGRANVILPIGEGKAAPLSLYLLTVLDSGERKSSADLMALRPVRDAEASLSEAGHSEWLEYRSRVTAHEAKTKQLASKLKADPAGLTAALNELGPAPQAPLLSVIAPSGDQTMEGLFRVYQHGRPSLAMLCDDAATFLGGHSLKKEQKAGTTGNLCRAWDGSKLERIRGGDGVCVLYDRRLAAHLMVQPGVASGFLSDPQFSDQGLLARFLITAPAGKAGTRIRDDAEYQLISAKAGADLARYNAAIRQLLGQPIRWKNSDDRALGVEMDPLQFSTAARAMFVRFANEIEKELGSGGKLVTAKAFASKLPENAARIAGIFTLLENPGASTIAPETFANAIELAKFYLHEATRLVATGAIDPEVQRAETLRIWLLERPVDVIGLSEVYQLGPTSLRQANTARAAMAILEAHGCVRLINGGAVIDGKKYRDAWEIVRC</sequence>
<name>A0A845A5S2_9SPHN</name>
<proteinExistence type="predicted"/>
<protein>
    <submittedName>
        <fullName evidence="1">DUF3987 domain-containing protein</fullName>
    </submittedName>
</protein>
<dbReference type="Proteomes" id="UP000460626">
    <property type="component" value="Unassembled WGS sequence"/>
</dbReference>